<dbReference type="Proteomes" id="UP000022910">
    <property type="component" value="Unassembled WGS sequence"/>
</dbReference>
<reference evidence="6 7" key="1">
    <citation type="submission" date="2014-02" db="EMBL/GenBank/DDBJ databases">
        <title>Single nucleus genome sequencing reveals high similarity among nuclei of an endomycorrhizal fungus.</title>
        <authorList>
            <person name="Lin K."/>
            <person name="Geurts R."/>
            <person name="Zhang Z."/>
            <person name="Limpens E."/>
            <person name="Saunders D.G."/>
            <person name="Mu D."/>
            <person name="Pang E."/>
            <person name="Cao H."/>
            <person name="Cha H."/>
            <person name="Lin T."/>
            <person name="Zhou Q."/>
            <person name="Shang Y."/>
            <person name="Li Y."/>
            <person name="Ivanov S."/>
            <person name="Sharma T."/>
            <person name="Velzen R.V."/>
            <person name="Ruijter N.D."/>
            <person name="Aanen D.K."/>
            <person name="Win J."/>
            <person name="Kamoun S."/>
            <person name="Bisseling T."/>
            <person name="Huang S."/>
        </authorList>
    </citation>
    <scope>NUCLEOTIDE SEQUENCE [LARGE SCALE GENOMIC DNA]</scope>
    <source>
        <strain evidence="7">DAOM197198w</strain>
    </source>
</reference>
<evidence type="ECO:0000256" key="2">
    <source>
        <dbReference type="ARBA" id="ARBA00022741"/>
    </source>
</evidence>
<organism evidence="6 7">
    <name type="scientific">Rhizophagus irregularis (strain DAOM 197198w)</name>
    <name type="common">Glomus intraradices</name>
    <dbReference type="NCBI Taxonomy" id="1432141"/>
    <lineage>
        <taxon>Eukaryota</taxon>
        <taxon>Fungi</taxon>
        <taxon>Fungi incertae sedis</taxon>
        <taxon>Mucoromycota</taxon>
        <taxon>Glomeromycotina</taxon>
        <taxon>Glomeromycetes</taxon>
        <taxon>Glomerales</taxon>
        <taxon>Glomeraceae</taxon>
        <taxon>Rhizophagus</taxon>
    </lineage>
</organism>
<evidence type="ECO:0000313" key="7">
    <source>
        <dbReference type="Proteomes" id="UP000022910"/>
    </source>
</evidence>
<dbReference type="PROSITE" id="PS50011">
    <property type="entry name" value="PROTEIN_KINASE_DOM"/>
    <property type="match status" value="1"/>
</dbReference>
<evidence type="ECO:0000256" key="3">
    <source>
        <dbReference type="ARBA" id="ARBA00022777"/>
    </source>
</evidence>
<dbReference type="PANTHER" id="PTHR44329:SF288">
    <property type="entry name" value="MITOGEN-ACTIVATED PROTEIN KINASE KINASE KINASE 20"/>
    <property type="match status" value="1"/>
</dbReference>
<dbReference type="PRINTS" id="PR00109">
    <property type="entry name" value="TYRKINASE"/>
</dbReference>
<evidence type="ECO:0000259" key="5">
    <source>
        <dbReference type="PROSITE" id="PS50011"/>
    </source>
</evidence>
<accession>A0A015IZ40</accession>
<keyword evidence="1" id="KW-0808">Transferase</keyword>
<dbReference type="AlphaFoldDB" id="A0A015IZ40"/>
<protein>
    <submittedName>
        <fullName evidence="6">Ypk2p</fullName>
    </submittedName>
</protein>
<dbReference type="GO" id="GO:0005524">
    <property type="term" value="F:ATP binding"/>
    <property type="evidence" value="ECO:0007669"/>
    <property type="project" value="UniProtKB-KW"/>
</dbReference>
<evidence type="ECO:0000256" key="4">
    <source>
        <dbReference type="ARBA" id="ARBA00022840"/>
    </source>
</evidence>
<keyword evidence="7" id="KW-1185">Reference proteome</keyword>
<name>A0A015IZ40_RHIIW</name>
<keyword evidence="4" id="KW-0067">ATP-binding</keyword>
<proteinExistence type="predicted"/>
<dbReference type="GO" id="GO:0004674">
    <property type="term" value="F:protein serine/threonine kinase activity"/>
    <property type="evidence" value="ECO:0007669"/>
    <property type="project" value="TreeGrafter"/>
</dbReference>
<dbReference type="Gene3D" id="1.10.510.10">
    <property type="entry name" value="Transferase(Phosphotransferase) domain 1"/>
    <property type="match status" value="1"/>
</dbReference>
<dbReference type="InterPro" id="IPR011009">
    <property type="entry name" value="Kinase-like_dom_sf"/>
</dbReference>
<dbReference type="EMBL" id="JEMT01026290">
    <property type="protein sequence ID" value="EXX59640.1"/>
    <property type="molecule type" value="Genomic_DNA"/>
</dbReference>
<dbReference type="InterPro" id="IPR001245">
    <property type="entry name" value="Ser-Thr/Tyr_kinase_cat_dom"/>
</dbReference>
<dbReference type="InterPro" id="IPR051681">
    <property type="entry name" value="Ser/Thr_Kinases-Pseudokinases"/>
</dbReference>
<comment type="caution">
    <text evidence="6">The sequence shown here is derived from an EMBL/GenBank/DDBJ whole genome shotgun (WGS) entry which is preliminary data.</text>
</comment>
<feature type="domain" description="Protein kinase" evidence="5">
    <location>
        <begin position="85"/>
        <end position="356"/>
    </location>
</feature>
<dbReference type="HOGENOM" id="CLU_000288_7_34_1"/>
<keyword evidence="2" id="KW-0547">Nucleotide-binding</keyword>
<keyword evidence="3" id="KW-0418">Kinase</keyword>
<dbReference type="Pfam" id="PF07714">
    <property type="entry name" value="PK_Tyr_Ser-Thr"/>
    <property type="match status" value="1"/>
</dbReference>
<sequence length="356" mass="41920">MSSSQQKQTKVNKKKLYKYKKCSECNKKRRILDESHQLCYICYNIKTILKPKKSGNKDIDDFIRYTQSDSNGMAGKMEFVPYDQFKNIEFIASGGFSKIYKATWVNGPINNWYENEPDGWNIFRNNNYTVVLKKLNNSKNITSKELNELKVFYQIYSNRNVLEKYNIARYFGITQDPITKDIMIIMTYYKSGDLIRYLSSDFYRIDWEIKLDNLSSLIVGLKNLHNLDLIHRDLHSGNIFFEYNFAYIGDLGISRSATESTDNNENYGIIPYMAPEIFQGQKYSKASDICSFGMIMWEFMTGRRPFWDRNHDAELIIEIFDGLRPPIVTNAPKGYIKLMKECWDFNPEKTNSYRCM</sequence>
<dbReference type="SUPFAM" id="SSF56112">
    <property type="entry name" value="Protein kinase-like (PK-like)"/>
    <property type="match status" value="1"/>
</dbReference>
<dbReference type="PANTHER" id="PTHR44329">
    <property type="entry name" value="SERINE/THREONINE-PROTEIN KINASE TNNI3K-RELATED"/>
    <property type="match status" value="1"/>
</dbReference>
<gene>
    <name evidence="6" type="ORF">RirG_187270</name>
</gene>
<evidence type="ECO:0000256" key="1">
    <source>
        <dbReference type="ARBA" id="ARBA00022679"/>
    </source>
</evidence>
<dbReference type="InterPro" id="IPR000719">
    <property type="entry name" value="Prot_kinase_dom"/>
</dbReference>
<evidence type="ECO:0000313" key="6">
    <source>
        <dbReference type="EMBL" id="EXX59640.1"/>
    </source>
</evidence>